<protein>
    <submittedName>
        <fullName evidence="1">GTP-binding protein P alpha subunit gpa1</fullName>
    </submittedName>
</protein>
<accession>A0A2P2KR20</accession>
<dbReference type="EMBL" id="GGEC01027699">
    <property type="protein sequence ID" value="MBX08183.1"/>
    <property type="molecule type" value="Transcribed_RNA"/>
</dbReference>
<sequence>MLSIVIQNMGLLCSKQPRYSEADAEENAQAAEIERRIEQETKAEKHVQKLLLLGMCSFVSIMEQSTNSICFCIHVAVELLL</sequence>
<proteinExistence type="predicted"/>
<name>A0A2P2KR20_RHIMU</name>
<reference evidence="1" key="1">
    <citation type="submission" date="2018-02" db="EMBL/GenBank/DDBJ databases">
        <title>Rhizophora mucronata_Transcriptome.</title>
        <authorList>
            <person name="Meera S.P."/>
            <person name="Sreeshan A."/>
            <person name="Augustine A."/>
        </authorList>
    </citation>
    <scope>NUCLEOTIDE SEQUENCE</scope>
    <source>
        <tissue evidence="1">Leaf</tissue>
    </source>
</reference>
<dbReference type="AlphaFoldDB" id="A0A2P2KR20"/>
<evidence type="ECO:0000313" key="1">
    <source>
        <dbReference type="EMBL" id="MBX08183.1"/>
    </source>
</evidence>
<organism evidence="1">
    <name type="scientific">Rhizophora mucronata</name>
    <name type="common">Asiatic mangrove</name>
    <dbReference type="NCBI Taxonomy" id="61149"/>
    <lineage>
        <taxon>Eukaryota</taxon>
        <taxon>Viridiplantae</taxon>
        <taxon>Streptophyta</taxon>
        <taxon>Embryophyta</taxon>
        <taxon>Tracheophyta</taxon>
        <taxon>Spermatophyta</taxon>
        <taxon>Magnoliopsida</taxon>
        <taxon>eudicotyledons</taxon>
        <taxon>Gunneridae</taxon>
        <taxon>Pentapetalae</taxon>
        <taxon>rosids</taxon>
        <taxon>fabids</taxon>
        <taxon>Malpighiales</taxon>
        <taxon>Rhizophoraceae</taxon>
        <taxon>Rhizophora</taxon>
    </lineage>
</organism>